<dbReference type="EMBL" id="JAYMYQ010000001">
    <property type="protein sequence ID" value="KAK7360270.1"/>
    <property type="molecule type" value="Genomic_DNA"/>
</dbReference>
<dbReference type="InterPro" id="IPR000048">
    <property type="entry name" value="IQ_motif_EF-hand-BS"/>
</dbReference>
<keyword evidence="4" id="KW-1185">Reference proteome</keyword>
<dbReference type="AlphaFoldDB" id="A0AAN9MSP8"/>
<comment type="caution">
    <text evidence="3">The sequence shown here is derived from an EMBL/GenBank/DDBJ whole genome shotgun (WGS) entry which is preliminary data.</text>
</comment>
<dbReference type="PROSITE" id="PS50096">
    <property type="entry name" value="IQ"/>
    <property type="match status" value="2"/>
</dbReference>
<reference evidence="3 4" key="1">
    <citation type="submission" date="2024-01" db="EMBL/GenBank/DDBJ databases">
        <title>The genomes of 5 underutilized Papilionoideae crops provide insights into root nodulation and disease resistanc.</title>
        <authorList>
            <person name="Jiang F."/>
        </authorList>
    </citation>
    <scope>NUCLEOTIDE SEQUENCE [LARGE SCALE GENOMIC DNA]</scope>
    <source>
        <strain evidence="3">LVBAO_FW01</strain>
        <tissue evidence="3">Leaves</tissue>
    </source>
</reference>
<protein>
    <submittedName>
        <fullName evidence="3">Uncharacterized protein</fullName>
    </submittedName>
</protein>
<proteinExistence type="inferred from homology"/>
<dbReference type="Proteomes" id="UP001367508">
    <property type="component" value="Unassembled WGS sequence"/>
</dbReference>
<evidence type="ECO:0000313" key="3">
    <source>
        <dbReference type="EMBL" id="KAK7360270.1"/>
    </source>
</evidence>
<name>A0AAN9MSP8_CANGL</name>
<evidence type="ECO:0000313" key="4">
    <source>
        <dbReference type="Proteomes" id="UP001367508"/>
    </source>
</evidence>
<organism evidence="3 4">
    <name type="scientific">Canavalia gladiata</name>
    <name type="common">Sword bean</name>
    <name type="synonym">Dolichos gladiatus</name>
    <dbReference type="NCBI Taxonomy" id="3824"/>
    <lineage>
        <taxon>Eukaryota</taxon>
        <taxon>Viridiplantae</taxon>
        <taxon>Streptophyta</taxon>
        <taxon>Embryophyta</taxon>
        <taxon>Tracheophyta</taxon>
        <taxon>Spermatophyta</taxon>
        <taxon>Magnoliopsida</taxon>
        <taxon>eudicotyledons</taxon>
        <taxon>Gunneridae</taxon>
        <taxon>Pentapetalae</taxon>
        <taxon>rosids</taxon>
        <taxon>fabids</taxon>
        <taxon>Fabales</taxon>
        <taxon>Fabaceae</taxon>
        <taxon>Papilionoideae</taxon>
        <taxon>50 kb inversion clade</taxon>
        <taxon>NPAAA clade</taxon>
        <taxon>indigoferoid/millettioid clade</taxon>
        <taxon>Phaseoleae</taxon>
        <taxon>Canavalia</taxon>
    </lineage>
</organism>
<accession>A0AAN9MSP8</accession>
<comment type="similarity">
    <text evidence="2">Belongs to the IQD family.</text>
</comment>
<evidence type="ECO:0000256" key="1">
    <source>
        <dbReference type="ARBA" id="ARBA00022860"/>
    </source>
</evidence>
<dbReference type="PANTHER" id="PTHR32295">
    <property type="entry name" value="IQ-DOMAIN 5-RELATED"/>
    <property type="match status" value="1"/>
</dbReference>
<gene>
    <name evidence="3" type="ORF">VNO77_02253</name>
</gene>
<dbReference type="PANTHER" id="PTHR32295:SF108">
    <property type="entry name" value="PROTEIN IQ-DOMAIN 20"/>
    <property type="match status" value="1"/>
</dbReference>
<dbReference type="SMART" id="SM00015">
    <property type="entry name" value="IQ"/>
    <property type="match status" value="1"/>
</dbReference>
<dbReference type="Pfam" id="PF00612">
    <property type="entry name" value="IQ"/>
    <property type="match status" value="1"/>
</dbReference>
<sequence length="150" mass="17352">MGVSPKWLKIVRAKFLKSSNKHILLPPATICTNQTQEQEEEEEEAILWNNEATTTEEFNFPILINCLGNTFTKEEVAAIKIQAFFRGHLARRAYRALKSLVKVQALVRGVWVRTQSRLAMRCMHALVRLQVRVRARQLQLPETFHKESPL</sequence>
<evidence type="ECO:0000256" key="2">
    <source>
        <dbReference type="ARBA" id="ARBA00024341"/>
    </source>
</evidence>
<dbReference type="GO" id="GO:0005516">
    <property type="term" value="F:calmodulin binding"/>
    <property type="evidence" value="ECO:0007669"/>
    <property type="project" value="UniProtKB-KW"/>
</dbReference>
<keyword evidence="1" id="KW-0112">Calmodulin-binding</keyword>
<dbReference type="Gene3D" id="1.20.5.190">
    <property type="match status" value="1"/>
</dbReference>